<dbReference type="InterPro" id="IPR045645">
    <property type="entry name" value="DUF6403"/>
</dbReference>
<evidence type="ECO:0000256" key="1">
    <source>
        <dbReference type="SAM" id="Phobius"/>
    </source>
</evidence>
<dbReference type="Proteomes" id="UP000248924">
    <property type="component" value="Unassembled WGS sequence"/>
</dbReference>
<gene>
    <name evidence="2" type="ORF">C1I95_07830</name>
</gene>
<evidence type="ECO:0000313" key="2">
    <source>
        <dbReference type="EMBL" id="PZG21263.1"/>
    </source>
</evidence>
<keyword evidence="3" id="KW-1185">Reference proteome</keyword>
<dbReference type="Pfam" id="PF19941">
    <property type="entry name" value="DUF6403"/>
    <property type="match status" value="1"/>
</dbReference>
<dbReference type="EMBL" id="POTY01000032">
    <property type="protein sequence ID" value="PZG21263.1"/>
    <property type="molecule type" value="Genomic_DNA"/>
</dbReference>
<feature type="transmembrane region" description="Helical" evidence="1">
    <location>
        <begin position="6"/>
        <end position="26"/>
    </location>
</feature>
<comment type="caution">
    <text evidence="2">The sequence shown here is derived from an EMBL/GenBank/DDBJ whole genome shotgun (WGS) entry which is preliminary data.</text>
</comment>
<sequence>MSPPLLVWLAGGVLLLGAGFLTTVLPRRRSRERERRVAWSAARAAIDSAEVSRDATTERVPEAERLLTRAELIAAERGGPTAARAAADYARRADQLWRGHG</sequence>
<accession>A0A2W2EFS9</accession>
<keyword evidence="1" id="KW-0472">Membrane</keyword>
<protein>
    <submittedName>
        <fullName evidence="2">Uncharacterized protein</fullName>
    </submittedName>
</protein>
<organism evidence="2 3">
    <name type="scientific">Micromonospora craterilacus</name>
    <dbReference type="NCBI Taxonomy" id="1655439"/>
    <lineage>
        <taxon>Bacteria</taxon>
        <taxon>Bacillati</taxon>
        <taxon>Actinomycetota</taxon>
        <taxon>Actinomycetes</taxon>
        <taxon>Micromonosporales</taxon>
        <taxon>Micromonosporaceae</taxon>
        <taxon>Micromonospora</taxon>
    </lineage>
</organism>
<keyword evidence="1" id="KW-1133">Transmembrane helix</keyword>
<dbReference type="AlphaFoldDB" id="A0A2W2EFS9"/>
<dbReference type="RefSeq" id="WP_111213109.1">
    <property type="nucleotide sequence ID" value="NZ_POTY01000032.1"/>
</dbReference>
<reference evidence="2 3" key="1">
    <citation type="submission" date="2018-01" db="EMBL/GenBank/DDBJ databases">
        <title>Draft genome sequence of Jishengella sp. NA12.</title>
        <authorList>
            <person name="Sahin N."/>
            <person name="Ay H."/>
            <person name="Saygin H."/>
        </authorList>
    </citation>
    <scope>NUCLEOTIDE SEQUENCE [LARGE SCALE GENOMIC DNA]</scope>
    <source>
        <strain evidence="2 3">NA12</strain>
    </source>
</reference>
<keyword evidence="1" id="KW-0812">Transmembrane</keyword>
<evidence type="ECO:0000313" key="3">
    <source>
        <dbReference type="Proteomes" id="UP000248924"/>
    </source>
</evidence>
<name>A0A2W2EFS9_9ACTN</name>
<proteinExistence type="predicted"/>